<feature type="non-terminal residue" evidence="1">
    <location>
        <position position="60"/>
    </location>
</feature>
<dbReference type="AlphaFoldDB" id="A0A0F9DQF6"/>
<dbReference type="EMBL" id="LAZR01030638">
    <property type="protein sequence ID" value="KKL56016.1"/>
    <property type="molecule type" value="Genomic_DNA"/>
</dbReference>
<comment type="caution">
    <text evidence="1">The sequence shown here is derived from an EMBL/GenBank/DDBJ whole genome shotgun (WGS) entry which is preliminary data.</text>
</comment>
<reference evidence="1" key="1">
    <citation type="journal article" date="2015" name="Nature">
        <title>Complex archaea that bridge the gap between prokaryotes and eukaryotes.</title>
        <authorList>
            <person name="Spang A."/>
            <person name="Saw J.H."/>
            <person name="Jorgensen S.L."/>
            <person name="Zaremba-Niedzwiedzka K."/>
            <person name="Martijn J."/>
            <person name="Lind A.E."/>
            <person name="van Eijk R."/>
            <person name="Schleper C."/>
            <person name="Guy L."/>
            <person name="Ettema T.J."/>
        </authorList>
    </citation>
    <scope>NUCLEOTIDE SEQUENCE</scope>
</reference>
<protein>
    <submittedName>
        <fullName evidence="1">Uncharacterized protein</fullName>
    </submittedName>
</protein>
<accession>A0A0F9DQF6</accession>
<organism evidence="1">
    <name type="scientific">marine sediment metagenome</name>
    <dbReference type="NCBI Taxonomy" id="412755"/>
    <lineage>
        <taxon>unclassified sequences</taxon>
        <taxon>metagenomes</taxon>
        <taxon>ecological metagenomes</taxon>
    </lineage>
</organism>
<gene>
    <name evidence="1" type="ORF">LCGC14_2249680</name>
</gene>
<sequence>MKLIVWHADGCTTNLDIIGAVCNCGSENQAQADLKAHNAVIKEIKEGLENTLVSTFDGGE</sequence>
<name>A0A0F9DQF6_9ZZZZ</name>
<proteinExistence type="predicted"/>
<evidence type="ECO:0000313" key="1">
    <source>
        <dbReference type="EMBL" id="KKL56016.1"/>
    </source>
</evidence>